<dbReference type="InterPro" id="IPR035986">
    <property type="entry name" value="PKD_dom_sf"/>
</dbReference>
<evidence type="ECO:0000256" key="3">
    <source>
        <dbReference type="ARBA" id="ARBA00022825"/>
    </source>
</evidence>
<evidence type="ECO:0000256" key="6">
    <source>
        <dbReference type="SAM" id="MobiDB-lite"/>
    </source>
</evidence>
<dbReference type="InterPro" id="IPR008979">
    <property type="entry name" value="Galactose-bd-like_sf"/>
</dbReference>
<dbReference type="CDD" id="cd04842">
    <property type="entry name" value="Peptidases_S8_Kp43_protease"/>
    <property type="match status" value="1"/>
</dbReference>
<evidence type="ECO:0000256" key="2">
    <source>
        <dbReference type="ARBA" id="ARBA00022801"/>
    </source>
</evidence>
<dbReference type="GO" id="GO:0004252">
    <property type="term" value="F:serine-type endopeptidase activity"/>
    <property type="evidence" value="ECO:0007669"/>
    <property type="project" value="UniProtKB-UniRule"/>
</dbReference>
<dbReference type="GO" id="GO:0006508">
    <property type="term" value="P:proteolysis"/>
    <property type="evidence" value="ECO:0007669"/>
    <property type="project" value="UniProtKB-KW"/>
</dbReference>
<dbReference type="PROSITE" id="PS50093">
    <property type="entry name" value="PKD"/>
    <property type="match status" value="1"/>
</dbReference>
<feature type="compositionally biased region" description="Low complexity" evidence="6">
    <location>
        <begin position="3575"/>
        <end position="3594"/>
    </location>
</feature>
<dbReference type="SUPFAM" id="SSF52743">
    <property type="entry name" value="Subtilisin-like"/>
    <property type="match status" value="1"/>
</dbReference>
<feature type="region of interest" description="Disordered" evidence="6">
    <location>
        <begin position="3575"/>
        <end position="3598"/>
    </location>
</feature>
<keyword evidence="1 5" id="KW-0645">Protease</keyword>
<organism evidence="10 11">
    <name type="scientific">Halobellus rubicundus</name>
    <dbReference type="NCBI Taxonomy" id="2996466"/>
    <lineage>
        <taxon>Archaea</taxon>
        <taxon>Methanobacteriati</taxon>
        <taxon>Methanobacteriota</taxon>
        <taxon>Stenosarchaea group</taxon>
        <taxon>Halobacteria</taxon>
        <taxon>Halobacteriales</taxon>
        <taxon>Haloferacaceae</taxon>
        <taxon>Halobellus</taxon>
    </lineage>
</organism>
<feature type="region of interest" description="Disordered" evidence="6">
    <location>
        <begin position="921"/>
        <end position="942"/>
    </location>
</feature>
<feature type="domain" description="Fibronectin type-III" evidence="9">
    <location>
        <begin position="834"/>
        <end position="925"/>
    </location>
</feature>
<dbReference type="SUPFAM" id="SSF49299">
    <property type="entry name" value="PKD domain"/>
    <property type="match status" value="1"/>
</dbReference>
<feature type="domain" description="Fibronectin type-III" evidence="9">
    <location>
        <begin position="932"/>
        <end position="1021"/>
    </location>
</feature>
<feature type="domain" description="PKD" evidence="8">
    <location>
        <begin position="1436"/>
        <end position="1526"/>
    </location>
</feature>
<dbReference type="Gene3D" id="3.40.50.200">
    <property type="entry name" value="Peptidase S8/S53 domain"/>
    <property type="match status" value="1"/>
</dbReference>
<feature type="active site" description="Charge relay system" evidence="4 5">
    <location>
        <position position="536"/>
    </location>
</feature>
<evidence type="ECO:0000256" key="1">
    <source>
        <dbReference type="ARBA" id="ARBA00022670"/>
    </source>
</evidence>
<feature type="active site" description="Charge relay system" evidence="4 5">
    <location>
        <position position="338"/>
    </location>
</feature>
<dbReference type="Proteomes" id="UP001570511">
    <property type="component" value="Unassembled WGS sequence"/>
</dbReference>
<dbReference type="Pfam" id="PF00082">
    <property type="entry name" value="Peptidase_S8"/>
    <property type="match status" value="1"/>
</dbReference>
<dbReference type="InterPro" id="IPR015500">
    <property type="entry name" value="Peptidase_S8_subtilisin-rel"/>
</dbReference>
<protein>
    <submittedName>
        <fullName evidence="10">GLUG motif-containing protein</fullName>
    </submittedName>
</protein>
<evidence type="ECO:0000313" key="11">
    <source>
        <dbReference type="Proteomes" id="UP001570511"/>
    </source>
</evidence>
<feature type="compositionally biased region" description="Polar residues" evidence="6">
    <location>
        <begin position="921"/>
        <end position="934"/>
    </location>
</feature>
<dbReference type="PRINTS" id="PR00723">
    <property type="entry name" value="SUBTILISIN"/>
</dbReference>
<dbReference type="PANTHER" id="PTHR43399">
    <property type="entry name" value="SUBTILISIN-RELATED"/>
    <property type="match status" value="1"/>
</dbReference>
<evidence type="ECO:0000256" key="7">
    <source>
        <dbReference type="SAM" id="Phobius"/>
    </source>
</evidence>
<dbReference type="SMART" id="SM00089">
    <property type="entry name" value="PKD"/>
    <property type="match status" value="1"/>
</dbReference>
<keyword evidence="11" id="KW-1185">Reference proteome</keyword>
<feature type="compositionally biased region" description="Polar residues" evidence="6">
    <location>
        <begin position="36"/>
        <end position="82"/>
    </location>
</feature>
<feature type="region of interest" description="Disordered" evidence="6">
    <location>
        <begin position="1331"/>
        <end position="1401"/>
    </location>
</feature>
<feature type="active site" description="Charge relay system" evidence="4 5">
    <location>
        <position position="299"/>
    </location>
</feature>
<dbReference type="InterPro" id="IPR011493">
    <property type="entry name" value="GLUG"/>
</dbReference>
<evidence type="ECO:0000256" key="5">
    <source>
        <dbReference type="PROSITE-ProRule" id="PRU01240"/>
    </source>
</evidence>
<comment type="similarity">
    <text evidence="5">Belongs to the peptidase S8 family.</text>
</comment>
<proteinExistence type="inferred from homology"/>
<dbReference type="InterPro" id="IPR000209">
    <property type="entry name" value="Peptidase_S8/S53_dom"/>
</dbReference>
<feature type="compositionally biased region" description="Gly residues" evidence="6">
    <location>
        <begin position="3460"/>
        <end position="3473"/>
    </location>
</feature>
<dbReference type="PROSITE" id="PS51892">
    <property type="entry name" value="SUBTILASE"/>
    <property type="match status" value="1"/>
</dbReference>
<name>A0ABD5MFE4_9EURY</name>
<dbReference type="RefSeq" id="WP_372387286.1">
    <property type="nucleotide sequence ID" value="NZ_JBGNYA010000001.1"/>
</dbReference>
<dbReference type="Gene3D" id="2.60.120.380">
    <property type="match status" value="1"/>
</dbReference>
<dbReference type="Gene3D" id="2.160.20.110">
    <property type="match status" value="5"/>
</dbReference>
<feature type="compositionally biased region" description="Low complexity" evidence="6">
    <location>
        <begin position="1388"/>
        <end position="1401"/>
    </location>
</feature>
<dbReference type="SMART" id="SM00060">
    <property type="entry name" value="FN3"/>
    <property type="match status" value="3"/>
</dbReference>
<sequence length="3624" mass="378293">MRERGLCALFLALMLVLSTVPAPVGGTAIADPGKSINDNHISESNTESTTADSNPPVESSKSNSTEPDSNNSTKTLMGNLTEVNEPKNERLTGASIASTSEDSESNSYVIPLRTGNVTPKEGVQIEQDNISNTSSNDTYWTILQFYADKPTDAISELRSKDVVFVETVTDGTYYVAIPPEEINSINEIQFVRSIIDIKPKWKISPSLNSTISNATGEYEVSIRTFERLSYSNLSRIDNTTYRGSLTVSQIRQLQSINKVAWIEKYQEPNPSVAEGRRLVGAHKVDSQYDGEGVRVGIIDTGIDSDHPHFSGINIIDSYDWAGCDVDPEAPYTGIDNDHGTHVAGTVAGEGTHEGRTLTGVAPEATLVISRIFNDTGGFEVNNCGNIIGPGYDDLYNKVEQAGATIISNSWGHDSGGGYDQGAHSTDEWANNHPDTLVLFSGGNYGDDSEEYGIVENVTSPGLAKNALTVGSSLDGSSEFEPYGVASRLGEVSDSNNLDLPVDGRTKPDVVAPGEYITAPVVSPPGASEYGTKAGSSMAAPHVAGVAAMYKQAYPEAGAAEIKAAIIGTTHPVRNRLNYASGYGGTNVHNAIYNNSYESTANRFSGSLTRVADETDVYSFSVSPNAERVVVSTTWLDPESSISSSDTLVNDIDVCVGPVDDPSKYCADGDTNNVRKISIQDPESTGDWQITVDGNGIDPLHPTENYAGLVRVITEESTLSVDVPSEVIVTKGNNVTLPVTVQGTGAPVAAVTGEVSFNSESELAFNGSDRDFKVLPIGDLSSGYQNQAAAEIQTSEDTSLGSHSLSVTVSGVDNERGSISKSVNLNVVESSSLQPPSNPSPTDAASNIPTDSILEWESNNPDSVSYDIYLEKGDQTPALVAEDQSDTSYDPAGLEAGTTYYWKIVAEDGQGNTVESNLWSFTTRGSGSDSPSAPSNPVPENDSIGFSGDVTLSWSGSSNSDVSYNVYFGANSDPGFYTTTSSSEVTVSGLDRGTTYYWRVVADDGQTTSSSGVWTFSTSSGDSSISISDISFENDDRDGPMEIKDNQLEFGYMNYVEHIDGVQESDYDLRVVNERGTVIGVEEDNANEGEEFATDLELEGGALFREPGTYTVDAIVRHSISGDTFETSATVDVEHSPPEDEMSILPIEPRPYEEVTLDVSHIEEDTCDTGIEGYSWYVYKGDPDDGQVDVIKEEQGSSLSSTDLQLEGADEYTVTVSDTADVDGCVIDETTLYVEDDFGPDLDINGLSVPDTGSAGNPVSASVSMENTGSTQANYIIRFKADGNIVETETYHVDAGESDEESVSLSLTEGDHTISAEVIDASNERHALSESITINQNNPPEEPSNPSPGDGADSVGTDTVLQWSGDDPDGDAVSYDVYLEKGDPTPDEQVASGQSQSSYSPSNLERGSVYYWQIVATDEHGLTTRSPVWSFTTVVGPSASFSYSPQSPSIGSTVSFDASESEDPSGSIESYEWDFDGDGSIEATGISPDYTFNSAGEKVVSLTVTDSSGLVDTTSSTISVQEDVDESAPSISLSKTDGSALRINLTSSEPLSRISVDLIRGTTVVTNLRRSDFIERDVDNHTYTSNYSVDGSGDYTAILRTAEDSGGNDGGSGQSDTISIPDDSGDDRGDGSLVDIDASDLPGGGTRADPYQVSNASELQAMEDDPNAHYELVADIDASRTAQWGNERGFDPVSSFSGSLDGNNHTVTGLTIERPNESGIGLFSYIESATIEYVSLAQLGATGSEDVGGLAGSVGNSTVQNVAVSGNVQGSGFSVGGLAGNAYANSAIQDVTASGNVTGSNDVGGLVGSVDNSMIKSAIASGNVTGSGSVGGLVGEAEDNSRLQNISASGTVTGSSFVGGIVGFSASNSTIKSAAASGDVNGSSYFVGGLVGKARDNGTIQSATASGNVNGSDNVGGLVGRIIYNTALRNVTASGNVTGSSEVGGLVGQSRYNSTIKSATASGNVMGFENDVGGLVGDTIGNSTIKSAAASGDVNGSDFVGGLVGSSYSNSTIKSAAASGNVTGSYYAVGGLVGNAEGNSTLRNITASGNVEGIVGLGGLIGVSASYSTIQNATASGNVTGTYSLGGLVGDAKDHSSLQNVSASGDVNGSYSVGGLAGDVYNNSTLYDGRASGKVTGVDRVGGLVGSTYDNANIESSYATGNVSGTELIGGLVGSNNENSAVKSSYATGNVSGTEVIGGLVGYNDGNGIVTSSNASGYVNGSGWVGGLVAYNSDNTTVIASYATGNVNGTFQVGGLIGRNDNFNSLSQGGRVTLSYATGNVSGTYFTGGLIGINSDNATVESSYSTGNVNGSEVTGGFVGSAVHNSTIQNVTASGDVTGSTQVGGLVGENENDSVIQSAKASGNVTGSTQVGGLVGRNLGATIRDSFAVGYVTGDTQVGGLVGRNSGTVMDSYWDEQATGQTTSAGSAIGLTTAEMQGSAAASNMSGLDFDNIWVTKPSDYPVLAWDIDTGGDSDSPKELELTYPDVLYTISNPRKDPTVISNLVAVESDTELAFDNGSNYQFVFVREGQPQFTASVTESVTIANDSEFALLFFGSQGDPVSGSPKLHRYTSTGVEKYNLTVESGSIPTERGLINYSIKLRSEDGEAVAATASRPLIFGYEGEPTTSINDDTITVSMPKQFFPRDTEAILRVYDTAKTWEATPILTRTLRVDNNTDSFRTNISQSVLPAGDYGYVVSLETPSGASLNISTSFTDDALSVTPVENVSNIASFSETVRLGSDQVDADLAGQIRVEKSVASSDKTSVDVLRSSSTNYSIAISAPDDAENVTFYLQTQAISASQDIDDLTMYLDGEEQPFVVNKSGGPGQSSWVAFNVPHFSTRTVSFTTTSNWSRSYETDQAATSRFGELIKAGDGGVVLAGVTDANVSDSGSETNVTVLKAGSDGNREWITTADPGYVDTSKDIIRTSDGGFVTVGIDTFVKLDSNGSVVWQRADDLSGGTYEAIVESDGSAMFLAGNTCCSDDRKSRFIRTDSGGVEQWNRTLSITNDSYGALSYSGAGLGDGAVFSVAGFNSEPTYLYALQADGSKRWERTVPNLSSPQLQTLPDGDILVTGTNETTGSLRVVRVTPSNNVEWDRTYDTGPPIDVTVFDGNISAVTEDKEILRLSDSGDRMGVGNYSVPENTTVYSAVQTGLGEFVLGGDQGATEAESQFWLSKITVSSTNTTTETSPEVRSAVQYRQADGSPAIEVAFSEPVQNLSGNFELYADGAQIDTTNTTVQIDGGRAVIELDQVIISELTLRLEDGIVSTEDVPLDTPQNVSVTRAPVSVHSGDNVGVYRGSILAVVTDTVNSDVTISQNGTLVQELSTGSDSRIALLDTEAVSTGDYQVSVAGVETSTFEVARLEFAASVDSSTVNTSATLSGTIESNVAAREIRIGLVNESSSSVAVSQVYTLDGQGEAAFSFDLADTDISAGDYQIRVTDRFTGIQRQVASINVTSTDGDSSDGGGGTGPGGGGSDDGEISTEITDLTLTRTTIDEGDSVGVEAVVYNNGTETTNASYTLEVYRDGTLQEGIGSSSQVDNLEPGENATLVYLPTFEEPGEYTLIVGDQLATLTVQNTSTTTTTTEEPISTTPAETTGSEAPGFGPLATIIALVGAAVLLFSRRGSV</sequence>
<dbReference type="Pfam" id="PF07581">
    <property type="entry name" value="Glug"/>
    <property type="match status" value="5"/>
</dbReference>
<dbReference type="SUPFAM" id="SSF49785">
    <property type="entry name" value="Galactose-binding domain-like"/>
    <property type="match status" value="1"/>
</dbReference>
<dbReference type="InterPro" id="IPR036116">
    <property type="entry name" value="FN3_sf"/>
</dbReference>
<feature type="region of interest" description="Disordered" evidence="6">
    <location>
        <begin position="28"/>
        <end position="121"/>
    </location>
</feature>
<keyword evidence="7" id="KW-0472">Membrane</keyword>
<keyword evidence="3 5" id="KW-0720">Serine protease</keyword>
<dbReference type="PROSITE" id="PS00137">
    <property type="entry name" value="SUBTILASE_HIS"/>
    <property type="match status" value="1"/>
</dbReference>
<dbReference type="InterPro" id="IPR034058">
    <property type="entry name" value="TagA/B/C/D_pept_dom"/>
</dbReference>
<dbReference type="InterPro" id="IPR051048">
    <property type="entry name" value="Peptidase_S8/S53_subtilisin"/>
</dbReference>
<feature type="transmembrane region" description="Helical" evidence="7">
    <location>
        <begin position="3600"/>
        <end position="3618"/>
    </location>
</feature>
<dbReference type="InterPro" id="IPR013783">
    <property type="entry name" value="Ig-like_fold"/>
</dbReference>
<dbReference type="InterPro" id="IPR022398">
    <property type="entry name" value="Peptidase_S8_His-AS"/>
</dbReference>
<evidence type="ECO:0000259" key="8">
    <source>
        <dbReference type="PROSITE" id="PS50093"/>
    </source>
</evidence>
<feature type="region of interest" description="Disordered" evidence="6">
    <location>
        <begin position="828"/>
        <end position="856"/>
    </location>
</feature>
<evidence type="ECO:0000313" key="10">
    <source>
        <dbReference type="EMBL" id="MFA1610051.1"/>
    </source>
</evidence>
<dbReference type="EMBL" id="JBGNYA010000001">
    <property type="protein sequence ID" value="MFA1610051.1"/>
    <property type="molecule type" value="Genomic_DNA"/>
</dbReference>
<feature type="compositionally biased region" description="Polar residues" evidence="6">
    <location>
        <begin position="95"/>
        <end position="108"/>
    </location>
</feature>
<evidence type="ECO:0000256" key="4">
    <source>
        <dbReference type="PIRSR" id="PIRSR615500-1"/>
    </source>
</evidence>
<dbReference type="SUPFAM" id="SSF49265">
    <property type="entry name" value="Fibronectin type III"/>
    <property type="match status" value="2"/>
</dbReference>
<accession>A0ABD5MFE4</accession>
<feature type="domain" description="Fibronectin type-III" evidence="9">
    <location>
        <begin position="1341"/>
        <end position="1435"/>
    </location>
</feature>
<dbReference type="Pfam" id="PF05342">
    <property type="entry name" value="Peptidase_M26_N"/>
    <property type="match status" value="1"/>
</dbReference>
<dbReference type="InterPro" id="IPR022409">
    <property type="entry name" value="PKD/Chitinase_dom"/>
</dbReference>
<dbReference type="InterPro" id="IPR011050">
    <property type="entry name" value="Pectin_lyase_fold/virulence"/>
</dbReference>
<dbReference type="InterPro" id="IPR000601">
    <property type="entry name" value="PKD_dom"/>
</dbReference>
<dbReference type="PANTHER" id="PTHR43399:SF5">
    <property type="entry name" value="PEPTIDASE S8 FAMILY WITH PROTEASE-ASSOCIATED DOMAIN"/>
    <property type="match status" value="1"/>
</dbReference>
<feature type="region of interest" description="Disordered" evidence="6">
    <location>
        <begin position="3451"/>
        <end position="3478"/>
    </location>
</feature>
<comment type="caution">
    <text evidence="10">The sequence shown here is derived from an EMBL/GenBank/DDBJ whole genome shotgun (WGS) entry which is preliminary data.</text>
</comment>
<dbReference type="InterPro" id="IPR008006">
    <property type="entry name" value="Peptidase_M26_N_dom"/>
</dbReference>
<keyword evidence="7" id="KW-0812">Transmembrane</keyword>
<gene>
    <name evidence="10" type="ORF">OS889_03395</name>
</gene>
<dbReference type="PROSITE" id="PS00136">
    <property type="entry name" value="SUBTILASE_ASP"/>
    <property type="match status" value="1"/>
</dbReference>
<dbReference type="CDD" id="cd00146">
    <property type="entry name" value="PKD"/>
    <property type="match status" value="1"/>
</dbReference>
<dbReference type="InterPro" id="IPR003961">
    <property type="entry name" value="FN3_dom"/>
</dbReference>
<keyword evidence="7" id="KW-1133">Transmembrane helix</keyword>
<feature type="region of interest" description="Disordered" evidence="6">
    <location>
        <begin position="1600"/>
        <end position="1650"/>
    </location>
</feature>
<evidence type="ECO:0000259" key="9">
    <source>
        <dbReference type="PROSITE" id="PS50853"/>
    </source>
</evidence>
<reference evidence="10 11" key="1">
    <citation type="submission" date="2024-08" db="EMBL/GenBank/DDBJ databases">
        <title>Halobellus sp. MBLA0158 whole genome sequence.</title>
        <authorList>
            <person name="Hwang C.Y."/>
            <person name="Cho E.-S."/>
            <person name="Seo M.-J."/>
        </authorList>
    </citation>
    <scope>NUCLEOTIDE SEQUENCE [LARGE SCALE GENOMIC DNA]</scope>
    <source>
        <strain evidence="10 11">MBLA0158</strain>
    </source>
</reference>
<dbReference type="InterPro" id="IPR036852">
    <property type="entry name" value="Peptidase_S8/S53_dom_sf"/>
</dbReference>
<keyword evidence="2 5" id="KW-0378">Hydrolase</keyword>
<dbReference type="InterPro" id="IPR023827">
    <property type="entry name" value="Peptidase_S8_Asp-AS"/>
</dbReference>
<dbReference type="PROSITE" id="PS50853">
    <property type="entry name" value="FN3"/>
    <property type="match status" value="3"/>
</dbReference>
<dbReference type="Gene3D" id="2.60.40.10">
    <property type="entry name" value="Immunoglobulins"/>
    <property type="match status" value="4"/>
</dbReference>
<dbReference type="Pfam" id="PF18911">
    <property type="entry name" value="PKD_4"/>
    <property type="match status" value="1"/>
</dbReference>
<dbReference type="SUPFAM" id="SSF51126">
    <property type="entry name" value="Pectin lyase-like"/>
    <property type="match status" value="1"/>
</dbReference>